<feature type="compositionally biased region" description="Polar residues" evidence="5">
    <location>
        <begin position="94"/>
        <end position="109"/>
    </location>
</feature>
<dbReference type="RefSeq" id="WP_171331489.1">
    <property type="nucleotide sequence ID" value="NZ_WVRA01000008.1"/>
</dbReference>
<dbReference type="Proteomes" id="UP000597886">
    <property type="component" value="Unassembled WGS sequence"/>
</dbReference>
<comment type="caution">
    <text evidence="8">The sequence shown here is derived from an EMBL/GenBank/DDBJ whole genome shotgun (WGS) entry which is preliminary data.</text>
</comment>
<comment type="subcellular location">
    <subcellularLocation>
        <location evidence="1">Membrane</location>
        <topology evidence="1">Single-pass membrane protein</topology>
    </subcellularLocation>
</comment>
<feature type="domain" description="TonB C-terminal" evidence="7">
    <location>
        <begin position="296"/>
        <end position="382"/>
    </location>
</feature>
<evidence type="ECO:0000313" key="8">
    <source>
        <dbReference type="EMBL" id="NOE20083.1"/>
    </source>
</evidence>
<keyword evidence="3 6" id="KW-1133">Transmembrane helix</keyword>
<dbReference type="InterPro" id="IPR006260">
    <property type="entry name" value="TonB/TolA_C"/>
</dbReference>
<proteinExistence type="predicted"/>
<dbReference type="AlphaFoldDB" id="A0AA91BVA8"/>
<evidence type="ECO:0000256" key="1">
    <source>
        <dbReference type="ARBA" id="ARBA00004167"/>
    </source>
</evidence>
<dbReference type="Pfam" id="PF03544">
    <property type="entry name" value="TonB_C"/>
    <property type="match status" value="1"/>
</dbReference>
<feature type="compositionally biased region" description="Low complexity" evidence="5">
    <location>
        <begin position="136"/>
        <end position="153"/>
    </location>
</feature>
<dbReference type="Gene3D" id="3.30.1150.10">
    <property type="match status" value="1"/>
</dbReference>
<dbReference type="InterPro" id="IPR037682">
    <property type="entry name" value="TonB_C"/>
</dbReference>
<name>A0AA91BVA8_9RHOB</name>
<dbReference type="EMBL" id="WVRA01000008">
    <property type="protein sequence ID" value="NOE20083.1"/>
    <property type="molecule type" value="Genomic_DNA"/>
</dbReference>
<sequence length="382" mass="40740">MIRRSVFVAIIAISISVLVHLIGLIVTVPDLSDPASGETGTDTIELSNAFEELADTTIEPVPPAPDEPPTPPVEPPTQPQEAEVPTNDARVASPNPQETFTPDTGKSTIIQPRAPDEVVVDPVDQNLEDEGEAAEAEGAASARPEALAETPEVPIEEAVAPVEPSSAEEPVSEEQQQIAALPVEVAPIVPDNTSPLEPVIPEEASEPLDDDAELTVPDASVDGSEQAVATSLRPRLPDRRPQPTLRGALDPSSNFDALRFPEQTIESPLATYQREGVDAFRQNRGGTRSGGRGPGNSDTTNYAGQVLVHLNRAPIVYVAGRGYARVFFQIDPDGSLAWVDVVESSGSPEIERAAKEQVRTAAPFPRPPGGVSRKLSFYYQIR</sequence>
<evidence type="ECO:0000256" key="5">
    <source>
        <dbReference type="SAM" id="MobiDB-lite"/>
    </source>
</evidence>
<evidence type="ECO:0000256" key="6">
    <source>
        <dbReference type="SAM" id="Phobius"/>
    </source>
</evidence>
<feature type="region of interest" description="Disordered" evidence="5">
    <location>
        <begin position="58"/>
        <end position="109"/>
    </location>
</feature>
<evidence type="ECO:0000259" key="7">
    <source>
        <dbReference type="PROSITE" id="PS52015"/>
    </source>
</evidence>
<feature type="transmembrane region" description="Helical" evidence="6">
    <location>
        <begin position="7"/>
        <end position="26"/>
    </location>
</feature>
<organism evidence="8 9">
    <name type="scientific">Ruegeria atlantica</name>
    <dbReference type="NCBI Taxonomy" id="81569"/>
    <lineage>
        <taxon>Bacteria</taxon>
        <taxon>Pseudomonadati</taxon>
        <taxon>Pseudomonadota</taxon>
        <taxon>Alphaproteobacteria</taxon>
        <taxon>Rhodobacterales</taxon>
        <taxon>Roseobacteraceae</taxon>
        <taxon>Ruegeria</taxon>
    </lineage>
</organism>
<dbReference type="NCBIfam" id="TIGR01352">
    <property type="entry name" value="tonB_Cterm"/>
    <property type="match status" value="1"/>
</dbReference>
<feature type="region of interest" description="Disordered" evidence="5">
    <location>
        <begin position="123"/>
        <end position="153"/>
    </location>
</feature>
<feature type="compositionally biased region" description="Pro residues" evidence="5">
    <location>
        <begin position="60"/>
        <end position="78"/>
    </location>
</feature>
<feature type="region of interest" description="Disordered" evidence="5">
    <location>
        <begin position="188"/>
        <end position="256"/>
    </location>
</feature>
<evidence type="ECO:0000256" key="3">
    <source>
        <dbReference type="ARBA" id="ARBA00022989"/>
    </source>
</evidence>
<accession>A0AA91BVA8</accession>
<feature type="region of interest" description="Disordered" evidence="5">
    <location>
        <begin position="279"/>
        <end position="300"/>
    </location>
</feature>
<keyword evidence="2 6" id="KW-0812">Transmembrane</keyword>
<keyword evidence="4 6" id="KW-0472">Membrane</keyword>
<gene>
    <name evidence="8" type="ORF">GS634_18310</name>
</gene>
<evidence type="ECO:0000256" key="4">
    <source>
        <dbReference type="ARBA" id="ARBA00023136"/>
    </source>
</evidence>
<dbReference type="GO" id="GO:0016020">
    <property type="term" value="C:membrane"/>
    <property type="evidence" value="ECO:0007669"/>
    <property type="project" value="UniProtKB-SubCell"/>
</dbReference>
<feature type="compositionally biased region" description="Acidic residues" evidence="5">
    <location>
        <begin position="203"/>
        <end position="213"/>
    </location>
</feature>
<dbReference type="SUPFAM" id="SSF74653">
    <property type="entry name" value="TolA/TonB C-terminal domain"/>
    <property type="match status" value="1"/>
</dbReference>
<protein>
    <submittedName>
        <fullName evidence="8">TonB family protein</fullName>
    </submittedName>
</protein>
<dbReference type="PROSITE" id="PS52015">
    <property type="entry name" value="TONB_CTD"/>
    <property type="match status" value="1"/>
</dbReference>
<dbReference type="GO" id="GO:0055085">
    <property type="term" value="P:transmembrane transport"/>
    <property type="evidence" value="ECO:0007669"/>
    <property type="project" value="InterPro"/>
</dbReference>
<evidence type="ECO:0000256" key="2">
    <source>
        <dbReference type="ARBA" id="ARBA00022692"/>
    </source>
</evidence>
<evidence type="ECO:0000313" key="9">
    <source>
        <dbReference type="Proteomes" id="UP000597886"/>
    </source>
</evidence>
<reference evidence="8" key="1">
    <citation type="submission" date="2019-12" db="EMBL/GenBank/DDBJ databases">
        <title>Ruegeria JWLKs population differentiation of coral mucus and skeleton niches.</title>
        <authorList>
            <person name="Luo D."/>
        </authorList>
    </citation>
    <scope>NUCLEOTIDE SEQUENCE</scope>
    <source>
        <strain evidence="8">HKCCD6181</strain>
    </source>
</reference>
<feature type="compositionally biased region" description="Acidic residues" evidence="5">
    <location>
        <begin position="126"/>
        <end position="135"/>
    </location>
</feature>